<evidence type="ECO:0000313" key="3">
    <source>
        <dbReference type="EMBL" id="MCQ4333026.1"/>
    </source>
</evidence>
<dbReference type="InterPro" id="IPR013561">
    <property type="entry name" value="FilR1_middle_dom"/>
</dbReference>
<evidence type="ECO:0000259" key="1">
    <source>
        <dbReference type="Pfam" id="PF08350"/>
    </source>
</evidence>
<organism evidence="3 4">
    <name type="scientific">Natronomonas aquatica</name>
    <dbReference type="NCBI Taxonomy" id="2841590"/>
    <lineage>
        <taxon>Archaea</taxon>
        <taxon>Methanobacteriati</taxon>
        <taxon>Methanobacteriota</taxon>
        <taxon>Stenosarchaea group</taxon>
        <taxon>Halobacteria</taxon>
        <taxon>Halobacteriales</taxon>
        <taxon>Natronomonadaceae</taxon>
        <taxon>Natronomonas</taxon>
    </lineage>
</organism>
<evidence type="ECO:0000313" key="4">
    <source>
        <dbReference type="Proteomes" id="UP001139494"/>
    </source>
</evidence>
<dbReference type="RefSeq" id="WP_256029029.1">
    <property type="nucleotide sequence ID" value="NZ_JAHLKM010000005.1"/>
</dbReference>
<dbReference type="Gene3D" id="1.10.10.10">
    <property type="entry name" value="Winged helix-like DNA-binding domain superfamily/Winged helix DNA-binding domain"/>
    <property type="match status" value="1"/>
</dbReference>
<protein>
    <submittedName>
        <fullName evidence="3">MarR family transcriptional regulator</fullName>
    </submittedName>
</protein>
<dbReference type="SUPFAM" id="SSF46785">
    <property type="entry name" value="Winged helix' DNA-binding domain"/>
    <property type="match status" value="1"/>
</dbReference>
<feature type="domain" description="HVO-A0261-like N-terminal" evidence="2">
    <location>
        <begin position="20"/>
        <end position="100"/>
    </location>
</feature>
<dbReference type="AlphaFoldDB" id="A0A9R1D5F7"/>
<reference evidence="3" key="1">
    <citation type="journal article" date="2023" name="Front. Microbiol.">
        <title>Genomic-based phylogenetic and metabolic analyses of the genus Natronomonas, and description of Natronomonas aquatica sp. nov.</title>
        <authorList>
            <person name="Garcia-Roldan A."/>
            <person name="Duran-Viseras A."/>
            <person name="de la Haba R.R."/>
            <person name="Corral P."/>
            <person name="Sanchez-Porro C."/>
            <person name="Ventosa A."/>
        </authorList>
    </citation>
    <scope>NUCLEOTIDE SEQUENCE</scope>
    <source>
        <strain evidence="3">F2-12</strain>
    </source>
</reference>
<feature type="domain" description="Methanogenesis regulatory protein FilR1 middle" evidence="1">
    <location>
        <begin position="136"/>
        <end position="266"/>
    </location>
</feature>
<dbReference type="Proteomes" id="UP001139494">
    <property type="component" value="Unassembled WGS sequence"/>
</dbReference>
<comment type="caution">
    <text evidence="3">The sequence shown here is derived from an EMBL/GenBank/DDBJ whole genome shotgun (WGS) entry which is preliminary data.</text>
</comment>
<dbReference type="CDD" id="cd00090">
    <property type="entry name" value="HTH_ARSR"/>
    <property type="match status" value="1"/>
</dbReference>
<dbReference type="Pfam" id="PF08350">
    <property type="entry name" value="FilR1_middle"/>
    <property type="match status" value="1"/>
</dbReference>
<dbReference type="InterPro" id="IPR036390">
    <property type="entry name" value="WH_DNA-bd_sf"/>
</dbReference>
<dbReference type="InterPro" id="IPR011991">
    <property type="entry name" value="ArsR-like_HTH"/>
</dbReference>
<gene>
    <name evidence="3" type="ORF">KM295_05830</name>
</gene>
<dbReference type="EMBL" id="JAHLKM010000005">
    <property type="protein sequence ID" value="MCQ4333026.1"/>
    <property type="molecule type" value="Genomic_DNA"/>
</dbReference>
<accession>A0A9R1D5F7</accession>
<keyword evidence="4" id="KW-1185">Reference proteome</keyword>
<evidence type="ECO:0000259" key="2">
    <source>
        <dbReference type="Pfam" id="PF25213"/>
    </source>
</evidence>
<sequence length="276" mass="30848">MNEQGTPRVRGDEGTDPLGQIRFLARAESRVRIVELLSESEAMTQRELRTQLDASRTTVARSLRSLEERGWVTNDDGYRLTRLGAAIGSEFSGLLDTVRQVEELSEFLRWFPTDEFAPDFLDVDDAAVISASEGDPYAPARKQTDILRTADRVRMLLPSVDLEGTKTIAEQVTEHGLEAETIVASGLEGTLESADFAPLLREKIETGRSTVLVSQAELPFYLGLADDGRVQIGVEDDEGFPRALLETTDDGVRDWADGLYREYREQARHKPAEEFR</sequence>
<dbReference type="InterPro" id="IPR057527">
    <property type="entry name" value="HVO_A0261-like_N"/>
</dbReference>
<name>A0A9R1D5F7_9EURY</name>
<dbReference type="InterPro" id="IPR036388">
    <property type="entry name" value="WH-like_DNA-bd_sf"/>
</dbReference>
<dbReference type="Pfam" id="PF25213">
    <property type="entry name" value="HVO_A0261_N"/>
    <property type="match status" value="1"/>
</dbReference>
<proteinExistence type="predicted"/>